<dbReference type="WBParaSite" id="Hba_13455">
    <property type="protein sequence ID" value="Hba_13455"/>
    <property type="gene ID" value="Hba_13455"/>
</dbReference>
<proteinExistence type="predicted"/>
<protein>
    <submittedName>
        <fullName evidence="2">DUF4286 family protein</fullName>
    </submittedName>
</protein>
<dbReference type="AlphaFoldDB" id="A0A1I7X7J7"/>
<organism evidence="1 2">
    <name type="scientific">Heterorhabditis bacteriophora</name>
    <name type="common">Entomopathogenic nematode worm</name>
    <dbReference type="NCBI Taxonomy" id="37862"/>
    <lineage>
        <taxon>Eukaryota</taxon>
        <taxon>Metazoa</taxon>
        <taxon>Ecdysozoa</taxon>
        <taxon>Nematoda</taxon>
        <taxon>Chromadorea</taxon>
        <taxon>Rhabditida</taxon>
        <taxon>Rhabditina</taxon>
        <taxon>Rhabditomorpha</taxon>
        <taxon>Strongyloidea</taxon>
        <taxon>Heterorhabditidae</taxon>
        <taxon>Heterorhabditis</taxon>
    </lineage>
</organism>
<evidence type="ECO:0000313" key="2">
    <source>
        <dbReference type="WBParaSite" id="Hba_13455"/>
    </source>
</evidence>
<name>A0A1I7X7J7_HETBA</name>
<accession>A0A1I7X7J7</accession>
<evidence type="ECO:0000313" key="1">
    <source>
        <dbReference type="Proteomes" id="UP000095283"/>
    </source>
</evidence>
<keyword evidence="1" id="KW-1185">Reference proteome</keyword>
<sequence>MTSLLTRDINNTKIAWWQKHYLWMMSPMFEENASNRRHACIQIKRDPSEDFVQYIGTLNQFYESFTLLIADPNYFKYVIFAKGLHEPQNANIQFHVLERLEIK</sequence>
<dbReference type="Proteomes" id="UP000095283">
    <property type="component" value="Unplaced"/>
</dbReference>
<reference evidence="2" key="1">
    <citation type="submission" date="2016-11" db="UniProtKB">
        <authorList>
            <consortium name="WormBaseParasite"/>
        </authorList>
    </citation>
    <scope>IDENTIFICATION</scope>
</reference>